<dbReference type="RefSeq" id="WP_060676639.1">
    <property type="nucleotide sequence ID" value="NZ_CP012713.1"/>
</dbReference>
<gene>
    <name evidence="1" type="ORF">RN98_10055</name>
</gene>
<dbReference type="OrthoDB" id="90655at2"/>
<name>A0A0M5MC80_9FUSO</name>
<sequence length="376" mass="45398">MKKIIFLEGVLLFFIYFLLNSLPTYEMNTLRLREDILIERDAGSINDYKSIFLIHTKDRGIIAIKEIKKIDKNWVGHIYPLDNLIKNSNTFRSILNLYGDKDRIKKLYKEKEEYFIIFPNKEVYGLSLEEVKDQLEIEKIDFIDINKFMNKNGEEKALTIRYKIYLDKLANYNNYDKKFELSKIRKVFMFKGIIILFLILTFFINIAYFTKCYLKKENFLGNKDLSIGDKIVTTFIVLFLDFLVLIFCIFSSWYKNYVLENYIGLLFVFHLIFKNIFFSFSFSKENKIKKILGNFFISRILLYLFPILSIILLSNIKFKILSIFYFLFYIYSIIIVYLELIQKVGFYKGNYYFSYYFIHQIVYILLLFWLYITFSF</sequence>
<dbReference type="Proteomes" id="UP000063147">
    <property type="component" value="Chromosome"/>
</dbReference>
<protein>
    <submittedName>
        <fullName evidence="1">Uncharacterized protein</fullName>
    </submittedName>
</protein>
<evidence type="ECO:0000313" key="1">
    <source>
        <dbReference type="EMBL" id="ALF18501.1"/>
    </source>
</evidence>
<dbReference type="EMBL" id="CP012713">
    <property type="protein sequence ID" value="ALF18501.1"/>
    <property type="molecule type" value="Genomic_DNA"/>
</dbReference>
<reference evidence="1 2" key="1">
    <citation type="submission" date="2015-09" db="EMBL/GenBank/DDBJ databases">
        <authorList>
            <person name="Jackson K.R."/>
            <person name="Lunt B.L."/>
            <person name="Fisher J.N.B."/>
            <person name="Gardner A.V."/>
            <person name="Bailey M.E."/>
            <person name="Deus L.M."/>
            <person name="Earl A.S."/>
            <person name="Gibby P.D."/>
            <person name="Hartmann K.A."/>
            <person name="Liu J.E."/>
            <person name="Manci A.M."/>
            <person name="Nielsen D.A."/>
            <person name="Solomon M.B."/>
            <person name="Breakwell D.P."/>
            <person name="Burnett S.H."/>
            <person name="Grose J.H."/>
        </authorList>
    </citation>
    <scope>NUCLEOTIDE SEQUENCE [LARGE SCALE GENOMIC DNA]</scope>
    <source>
        <strain evidence="1 2">KCOM 1279</strain>
    </source>
</reference>
<dbReference type="PATRIC" id="fig|76859.3.peg.2033"/>
<accession>A0A0M5MC80</accession>
<dbReference type="AlphaFoldDB" id="A0A0M5MC80"/>
<proteinExistence type="predicted"/>
<evidence type="ECO:0000313" key="2">
    <source>
        <dbReference type="Proteomes" id="UP000063147"/>
    </source>
</evidence>
<organism evidence="1">
    <name type="scientific">Fusobacterium animalis</name>
    <dbReference type="NCBI Taxonomy" id="76859"/>
    <lineage>
        <taxon>Bacteria</taxon>
        <taxon>Fusobacteriati</taxon>
        <taxon>Fusobacteriota</taxon>
        <taxon>Fusobacteriia</taxon>
        <taxon>Fusobacteriales</taxon>
        <taxon>Fusobacteriaceae</taxon>
        <taxon>Fusobacterium</taxon>
    </lineage>
</organism>